<dbReference type="SUPFAM" id="SSF55486">
    <property type="entry name" value="Metalloproteases ('zincins'), catalytic domain"/>
    <property type="match status" value="1"/>
</dbReference>
<accession>A0ABQ2YAS0</accession>
<evidence type="ECO:0000313" key="5">
    <source>
        <dbReference type="Proteomes" id="UP000600877"/>
    </source>
</evidence>
<dbReference type="SUPFAM" id="SSF49373">
    <property type="entry name" value="Invasin/intimin cell-adhesion fragments"/>
    <property type="match status" value="1"/>
</dbReference>
<dbReference type="Pfam" id="PF10633">
    <property type="entry name" value="NPCBM_assoc"/>
    <property type="match status" value="1"/>
</dbReference>
<protein>
    <recommendedName>
        <fullName evidence="6">Gametolysin peptidase M11</fullName>
    </recommendedName>
</protein>
<evidence type="ECO:0000259" key="2">
    <source>
        <dbReference type="Pfam" id="PF05548"/>
    </source>
</evidence>
<dbReference type="InterPro" id="IPR013783">
    <property type="entry name" value="Ig-like_fold"/>
</dbReference>
<dbReference type="Pfam" id="PF05548">
    <property type="entry name" value="Peptidase_M11"/>
    <property type="match status" value="1"/>
</dbReference>
<evidence type="ECO:0000259" key="3">
    <source>
        <dbReference type="Pfam" id="PF10633"/>
    </source>
</evidence>
<dbReference type="InterPro" id="IPR018905">
    <property type="entry name" value="A-galactase_NEW3"/>
</dbReference>
<keyword evidence="5" id="KW-1185">Reference proteome</keyword>
<dbReference type="EMBL" id="BMYW01000001">
    <property type="protein sequence ID" value="GGX77589.1"/>
    <property type="molecule type" value="Genomic_DNA"/>
</dbReference>
<dbReference type="Gene3D" id="2.60.40.1930">
    <property type="match status" value="1"/>
</dbReference>
<name>A0ABQ2YAS0_9NEIS</name>
<gene>
    <name evidence="4" type="ORF">GCM10011290_01170</name>
</gene>
<sequence length="676" mass="71038">MLQRAMRACGQRFGLRTMLLGACLLQLCLVTPGFAQSAGAGKATVQTSTSSTRVELEGELEVLHEDDFKNKKSRTRHFLKTEAGERYELKFSQRPVHYPSGSKVRVRGSKNGNLLALDTSTEGSIQILAAAYNNPLGEQKTAVILVNFQDDQSQPVTPAQVQSLVFGTVSNFFKENSHQQTWLNGSVFGWHMAPFNKTCDMTAVETYAKQAATAAGADLSGYTRFVYMFPRNTACSWAGLALMGGNPSNAWINGYFDLNVVGHELGHNLGLNHAHGLDCDAGSLTGNCTVLDYGDGADLMGSRPGHFNAFEKEYLGWLNSSVTPPIVTVQESGSYRLDPYETSSNNPKALKILKGIDPATGIKTWYYLEYRQPIGSDSVLSGVGNLTSGIQVRMADEVVTNNLGSFLLDMTPNSYTASSVGDLKDGALGVGRSYTDTATGLTITTTWADSSGAGVDISFAKSACTLGKPSLLVSPLQSTTVVAGTPVSYTVAVTNNDSSACPTTSFNLQASLPSGWAGQWTSTSLSLAPGNSASTTLAVTSASTAISGSYTIGVTAINSANASYSGTGSAAYSIAVSSLATTVVTDKTSYQRGDTVTITATATKSGLPLGSTSISFAVIKPNGSTITASAITDANGKAVYKLRLNKQKDPAGTYQVSNTVVSSGQSAKATTTFNAN</sequence>
<keyword evidence="1" id="KW-0732">Signal</keyword>
<feature type="domain" description="Alpha-galactosidase NEW3" evidence="3">
    <location>
        <begin position="482"/>
        <end position="556"/>
    </location>
</feature>
<dbReference type="InterPro" id="IPR008752">
    <property type="entry name" value="Peptidase_M11"/>
</dbReference>
<evidence type="ECO:0008006" key="6">
    <source>
        <dbReference type="Google" id="ProtNLM"/>
    </source>
</evidence>
<evidence type="ECO:0000256" key="1">
    <source>
        <dbReference type="SAM" id="SignalP"/>
    </source>
</evidence>
<evidence type="ECO:0000313" key="4">
    <source>
        <dbReference type="EMBL" id="GGX77589.1"/>
    </source>
</evidence>
<dbReference type="Proteomes" id="UP000600877">
    <property type="component" value="Unassembled WGS sequence"/>
</dbReference>
<organism evidence="4 5">
    <name type="scientific">Vogesella alkaliphila</name>
    <dbReference type="NCBI Taxonomy" id="1193621"/>
    <lineage>
        <taxon>Bacteria</taxon>
        <taxon>Pseudomonadati</taxon>
        <taxon>Pseudomonadota</taxon>
        <taxon>Betaproteobacteria</taxon>
        <taxon>Neisseriales</taxon>
        <taxon>Chromobacteriaceae</taxon>
        <taxon>Vogesella</taxon>
    </lineage>
</organism>
<comment type="caution">
    <text evidence="4">The sequence shown here is derived from an EMBL/GenBank/DDBJ whole genome shotgun (WGS) entry which is preliminary data.</text>
</comment>
<proteinExistence type="predicted"/>
<feature type="domain" description="Peptidase M11 gametolysin" evidence="2">
    <location>
        <begin position="174"/>
        <end position="319"/>
    </location>
</feature>
<feature type="chain" id="PRO_5046458148" description="Gametolysin peptidase M11" evidence="1">
    <location>
        <begin position="36"/>
        <end position="676"/>
    </location>
</feature>
<feature type="signal peptide" evidence="1">
    <location>
        <begin position="1"/>
        <end position="35"/>
    </location>
</feature>
<reference evidence="5" key="1">
    <citation type="journal article" date="2019" name="Int. J. Syst. Evol. Microbiol.">
        <title>The Global Catalogue of Microorganisms (GCM) 10K type strain sequencing project: providing services to taxonomists for standard genome sequencing and annotation.</title>
        <authorList>
            <consortium name="The Broad Institute Genomics Platform"/>
            <consortium name="The Broad Institute Genome Sequencing Center for Infectious Disease"/>
            <person name="Wu L."/>
            <person name="Ma J."/>
        </authorList>
    </citation>
    <scope>NUCLEOTIDE SEQUENCE [LARGE SCALE GENOMIC DNA]</scope>
    <source>
        <strain evidence="5">KCTC 32041</strain>
    </source>
</reference>
<dbReference type="Gene3D" id="2.60.40.10">
    <property type="entry name" value="Immunoglobulins"/>
    <property type="match status" value="1"/>
</dbReference>
<dbReference type="InterPro" id="IPR008964">
    <property type="entry name" value="Invasin/intimin_cell_adhesion"/>
</dbReference>